<dbReference type="Proteomes" id="UP000823749">
    <property type="component" value="Chromosome 1"/>
</dbReference>
<reference evidence="1" key="1">
    <citation type="submission" date="2020-08" db="EMBL/GenBank/DDBJ databases">
        <title>Plant Genome Project.</title>
        <authorList>
            <person name="Zhang R.-G."/>
        </authorList>
    </citation>
    <scope>NUCLEOTIDE SEQUENCE</scope>
    <source>
        <strain evidence="1">WSP0</strain>
        <tissue evidence="1">Leaf</tissue>
    </source>
</reference>
<evidence type="ECO:0000313" key="1">
    <source>
        <dbReference type="EMBL" id="KAG5566785.1"/>
    </source>
</evidence>
<organism evidence="1 2">
    <name type="scientific">Rhododendron griersonianum</name>
    <dbReference type="NCBI Taxonomy" id="479676"/>
    <lineage>
        <taxon>Eukaryota</taxon>
        <taxon>Viridiplantae</taxon>
        <taxon>Streptophyta</taxon>
        <taxon>Embryophyta</taxon>
        <taxon>Tracheophyta</taxon>
        <taxon>Spermatophyta</taxon>
        <taxon>Magnoliopsida</taxon>
        <taxon>eudicotyledons</taxon>
        <taxon>Gunneridae</taxon>
        <taxon>Pentapetalae</taxon>
        <taxon>asterids</taxon>
        <taxon>Ericales</taxon>
        <taxon>Ericaceae</taxon>
        <taxon>Ericoideae</taxon>
        <taxon>Rhodoreae</taxon>
        <taxon>Rhododendron</taxon>
    </lineage>
</organism>
<dbReference type="AlphaFoldDB" id="A0AAV6LNM3"/>
<protein>
    <submittedName>
        <fullName evidence="1">Uncharacterized protein</fullName>
    </submittedName>
</protein>
<keyword evidence="2" id="KW-1185">Reference proteome</keyword>
<accession>A0AAV6LNM3</accession>
<sequence>MSRSNQINLANPPFRSLLARKLHHVSEKLLRRHLPPISGIRHHVAAYVFIRSRRNALNFGASVFGQRRRGRASMQIKCSAVAGEADTSQIPPSTIDSHGSFTAFRQSSSGSTFLRSLASAASAAASPPLPSSAAEEML</sequence>
<name>A0AAV6LNM3_9ERIC</name>
<comment type="caution">
    <text evidence="1">The sequence shown here is derived from an EMBL/GenBank/DDBJ whole genome shotgun (WGS) entry which is preliminary data.</text>
</comment>
<gene>
    <name evidence="1" type="ORF">RHGRI_002355</name>
</gene>
<proteinExistence type="predicted"/>
<evidence type="ECO:0000313" key="2">
    <source>
        <dbReference type="Proteomes" id="UP000823749"/>
    </source>
</evidence>
<dbReference type="EMBL" id="JACTNZ010000001">
    <property type="protein sequence ID" value="KAG5566785.1"/>
    <property type="molecule type" value="Genomic_DNA"/>
</dbReference>